<accession>A0A0E9PCH6</accession>
<evidence type="ECO:0000313" key="1">
    <source>
        <dbReference type="EMBL" id="JAH01553.1"/>
    </source>
</evidence>
<reference evidence="1" key="2">
    <citation type="journal article" date="2015" name="Fish Shellfish Immunol.">
        <title>Early steps in the European eel (Anguilla anguilla)-Vibrio vulnificus interaction in the gills: Role of the RtxA13 toxin.</title>
        <authorList>
            <person name="Callol A."/>
            <person name="Pajuelo D."/>
            <person name="Ebbesson L."/>
            <person name="Teles M."/>
            <person name="MacKenzie S."/>
            <person name="Amaro C."/>
        </authorList>
    </citation>
    <scope>NUCLEOTIDE SEQUENCE</scope>
</reference>
<dbReference type="AlphaFoldDB" id="A0A0E9PCH6"/>
<name>A0A0E9PCH6_ANGAN</name>
<sequence>MHVLRDHFMKPQSLLFLKYGRTMRLV</sequence>
<protein>
    <submittedName>
        <fullName evidence="1">Uncharacterized protein</fullName>
    </submittedName>
</protein>
<reference evidence="1" key="1">
    <citation type="submission" date="2014-11" db="EMBL/GenBank/DDBJ databases">
        <authorList>
            <person name="Amaro Gonzalez C."/>
        </authorList>
    </citation>
    <scope>NUCLEOTIDE SEQUENCE</scope>
</reference>
<dbReference type="EMBL" id="GBXM01107024">
    <property type="protein sequence ID" value="JAH01553.1"/>
    <property type="molecule type" value="Transcribed_RNA"/>
</dbReference>
<proteinExistence type="predicted"/>
<organism evidence="1">
    <name type="scientific">Anguilla anguilla</name>
    <name type="common">European freshwater eel</name>
    <name type="synonym">Muraena anguilla</name>
    <dbReference type="NCBI Taxonomy" id="7936"/>
    <lineage>
        <taxon>Eukaryota</taxon>
        <taxon>Metazoa</taxon>
        <taxon>Chordata</taxon>
        <taxon>Craniata</taxon>
        <taxon>Vertebrata</taxon>
        <taxon>Euteleostomi</taxon>
        <taxon>Actinopterygii</taxon>
        <taxon>Neopterygii</taxon>
        <taxon>Teleostei</taxon>
        <taxon>Anguilliformes</taxon>
        <taxon>Anguillidae</taxon>
        <taxon>Anguilla</taxon>
    </lineage>
</organism>